<feature type="compositionally biased region" description="Polar residues" evidence="1">
    <location>
        <begin position="229"/>
        <end position="244"/>
    </location>
</feature>
<feature type="compositionally biased region" description="Basic and acidic residues" evidence="1">
    <location>
        <begin position="381"/>
        <end position="399"/>
    </location>
</feature>
<feature type="compositionally biased region" description="Basic and acidic residues" evidence="1">
    <location>
        <begin position="456"/>
        <end position="468"/>
    </location>
</feature>
<evidence type="ECO:0000313" key="2">
    <source>
        <dbReference type="EMBL" id="KZZ98863.1"/>
    </source>
</evidence>
<gene>
    <name evidence="2" type="ORF">AAL_02414</name>
</gene>
<feature type="compositionally biased region" description="Polar residues" evidence="1">
    <location>
        <begin position="361"/>
        <end position="371"/>
    </location>
</feature>
<sequence length="1151" mass="126255">MERGINGDAVSSRPAQRPLAKQLQINQGGRKPLFFDAATRRSANREGVAEVQSATASVGTGTRIGGIKTTALSHGELRRTKTDPQSESAMRDNHLNDAETSSASILSRGGSRIPRSSLLGLSNRRPISITEAFRIANEEEEEAERERSSGGSPSPAPRSWRSRTRQDERSAEDRVNHLSRAHQTLGANASNSGSSNKPKADEAGTGAAPFRRTGAAPSLQERIDEWRTSSRPNAASPTKRQSPIHTGESADEGRLPDLVPGIDDVVLHSIESPQPRMGDSSPAKDFTWHVENDFTAGELQISDSPRIKVGQDSHQPFATRPSIVKDLKIRSPTRFGSPYRRNQELDKIRARELLFGSDRNAVQTGRSSLPEEQSVRQRHNSKLEEIRASEAAVDKEMPVPERNQLRVKHNTKLAEIGKLEAQGLSKRAMAAARLVEIREKNAMTRSVSPNHNRRPAFREGHREADVPARPKSAFEAGGERVPDTPVTIFKDYGKRQESLVTLQAAVRRGADEAAAKSSGLDERDLLRRLARAASASPASEPAAQRPISSEHQKLSESEKTVNKAILAGGATAGGRKSALSSVSGANSNERNSKGKNGQGPKPTVGFSGLRRSNSSESDRSKRSSMLSESDPTARIEAEMNLFAPGDNYSERGSVRAPSPEIDSDDQGPGNGGGPDGPDDLAEATPKPPQRDFDALPTPRVTGAYVETPVTVKVLENIKDEEEENGESGVKPFKEKLKKQREREQKDRQKDAKDQNTVASSTNNALFRDKKAILAWRSKNEDTASEPGASGDRSRDDLAATSTATSGAPGQKPRSRSLPRKRPPLKNTSKLPSVKDDLLELQRQHNMDDSTVDDLEDILAGRKQPSPQLKDLLERLPASAEDEKTDDQFQAIAEEVKQEALSDEEKDMSAGHMAIVSKMSKTLTSGLTSIRDAKLGIQRLEDQVAHQQQQKPATGAQRPKAAMSPPPSVPIALPQLHATTSRTRFTLLGLLVALFSVWYASEWAMCAKYCRPTSCDASAPCIYSWDDPVFGRALPVKLDQWTTGGHGRKAASWIVEEVQDWVADVQDVLQGRSLQDVVPDQLTPEQRRQYVRRLRKHGMMKLPQRPGPEQQAKYDSWRRSRLAKERIREMRQMGYDVTDDDGGSLGADERVW</sequence>
<feature type="region of interest" description="Disordered" evidence="1">
    <location>
        <begin position="74"/>
        <end position="118"/>
    </location>
</feature>
<reference evidence="2 3" key="1">
    <citation type="journal article" date="2016" name="Genome Biol. Evol.">
        <title>Divergent and convergent evolution of fungal pathogenicity.</title>
        <authorList>
            <person name="Shang Y."/>
            <person name="Xiao G."/>
            <person name="Zheng P."/>
            <person name="Cen K."/>
            <person name="Zhan S."/>
            <person name="Wang C."/>
        </authorList>
    </citation>
    <scope>NUCLEOTIDE SEQUENCE [LARGE SCALE GENOMIC DNA]</scope>
    <source>
        <strain evidence="2 3">RCEF 2490</strain>
    </source>
</reference>
<dbReference type="AlphaFoldDB" id="A0A168EJP1"/>
<comment type="caution">
    <text evidence="2">The sequence shown here is derived from an EMBL/GenBank/DDBJ whole genome shotgun (WGS) entry which is preliminary data.</text>
</comment>
<feature type="compositionally biased region" description="Basic residues" evidence="1">
    <location>
        <begin position="812"/>
        <end position="823"/>
    </location>
</feature>
<dbReference type="OrthoDB" id="3439035at2759"/>
<name>A0A168EJP1_9HYPO</name>
<proteinExistence type="predicted"/>
<dbReference type="Proteomes" id="UP000078544">
    <property type="component" value="Unassembled WGS sequence"/>
</dbReference>
<feature type="region of interest" description="Disordered" evidence="1">
    <location>
        <begin position="445"/>
        <end position="485"/>
    </location>
</feature>
<organism evidence="2 3">
    <name type="scientific">Moelleriella libera RCEF 2490</name>
    <dbReference type="NCBI Taxonomy" id="1081109"/>
    <lineage>
        <taxon>Eukaryota</taxon>
        <taxon>Fungi</taxon>
        <taxon>Dikarya</taxon>
        <taxon>Ascomycota</taxon>
        <taxon>Pezizomycotina</taxon>
        <taxon>Sordariomycetes</taxon>
        <taxon>Hypocreomycetidae</taxon>
        <taxon>Hypocreales</taxon>
        <taxon>Clavicipitaceae</taxon>
        <taxon>Moelleriella</taxon>
    </lineage>
</organism>
<feature type="compositionally biased region" description="Basic and acidic residues" evidence="1">
    <location>
        <begin position="164"/>
        <end position="176"/>
    </location>
</feature>
<dbReference type="STRING" id="1081109.A0A168EJP1"/>
<feature type="compositionally biased region" description="Low complexity" evidence="1">
    <location>
        <begin position="531"/>
        <end position="543"/>
    </location>
</feature>
<feature type="compositionally biased region" description="Basic and acidic residues" evidence="1">
    <location>
        <begin position="548"/>
        <end position="561"/>
    </location>
</feature>
<feature type="compositionally biased region" description="Low complexity" evidence="1">
    <location>
        <begin position="186"/>
        <end position="196"/>
    </location>
</feature>
<feature type="compositionally biased region" description="Polar residues" evidence="1">
    <location>
        <begin position="754"/>
        <end position="764"/>
    </location>
</feature>
<keyword evidence="3" id="KW-1185">Reference proteome</keyword>
<feature type="compositionally biased region" description="Basic and acidic residues" evidence="1">
    <location>
        <begin position="832"/>
        <end position="847"/>
    </location>
</feature>
<feature type="compositionally biased region" description="Basic and acidic residues" evidence="1">
    <location>
        <begin position="75"/>
        <end position="97"/>
    </location>
</feature>
<feature type="compositionally biased region" description="Polar residues" evidence="1">
    <location>
        <begin position="578"/>
        <end position="589"/>
    </location>
</feature>
<dbReference type="EMBL" id="AZGY01000004">
    <property type="protein sequence ID" value="KZZ98863.1"/>
    <property type="molecule type" value="Genomic_DNA"/>
</dbReference>
<feature type="region of interest" description="Disordered" evidence="1">
    <location>
        <begin position="941"/>
        <end position="971"/>
    </location>
</feature>
<evidence type="ECO:0000313" key="3">
    <source>
        <dbReference type="Proteomes" id="UP000078544"/>
    </source>
</evidence>
<feature type="compositionally biased region" description="Basic and acidic residues" evidence="1">
    <location>
        <begin position="766"/>
        <end position="781"/>
    </location>
</feature>
<feature type="region of interest" description="Disordered" evidence="1">
    <location>
        <begin position="1"/>
        <end position="62"/>
    </location>
</feature>
<protein>
    <submittedName>
        <fullName evidence="2">Uncharacterized protein</fullName>
    </submittedName>
</protein>
<feature type="compositionally biased region" description="Low complexity" evidence="1">
    <location>
        <begin position="149"/>
        <end position="159"/>
    </location>
</feature>
<feature type="region of interest" description="Disordered" evidence="1">
    <location>
        <begin position="531"/>
        <end position="869"/>
    </location>
</feature>
<feature type="compositionally biased region" description="Basic and acidic residues" evidence="1">
    <location>
        <begin position="740"/>
        <end position="753"/>
    </location>
</feature>
<evidence type="ECO:0000256" key="1">
    <source>
        <dbReference type="SAM" id="MobiDB-lite"/>
    </source>
</evidence>
<feature type="region of interest" description="Disordered" evidence="1">
    <location>
        <begin position="361"/>
        <end position="399"/>
    </location>
</feature>
<accession>A0A168EJP1</accession>
<feature type="region of interest" description="Disordered" evidence="1">
    <location>
        <begin position="299"/>
        <end position="342"/>
    </location>
</feature>
<feature type="region of interest" description="Disordered" evidence="1">
    <location>
        <begin position="132"/>
        <end position="261"/>
    </location>
</feature>